<dbReference type="HOGENOM" id="CLU_2636946_0_0_6"/>
<dbReference type="STRING" id="631362.Thi970DRAFT_04561"/>
<reference evidence="3" key="1">
    <citation type="submission" date="2011-06" db="EMBL/GenBank/DDBJ databases">
        <authorList>
            <consortium name="US DOE Joint Genome Institute (JGI-PGF)"/>
            <person name="Lucas S."/>
            <person name="Han J."/>
            <person name="Lapidus A."/>
            <person name="Cheng J.-F."/>
            <person name="Goodwin L."/>
            <person name="Pitluck S."/>
            <person name="Peters L."/>
            <person name="Land M.L."/>
            <person name="Hauser L."/>
            <person name="Vogl K."/>
            <person name="Liu Z."/>
            <person name="Overmann J."/>
            <person name="Frigaard N.-U."/>
            <person name="Bryant D.A."/>
            <person name="Woyke T.J."/>
        </authorList>
    </citation>
    <scope>NUCLEOTIDE SEQUENCE [LARGE SCALE GENOMIC DNA]</scope>
    <source>
        <strain evidence="3">970</strain>
    </source>
</reference>
<protein>
    <submittedName>
        <fullName evidence="2">Uncharacterized protein</fullName>
    </submittedName>
</protein>
<reference evidence="2 3" key="2">
    <citation type="submission" date="2011-11" db="EMBL/GenBank/DDBJ databases">
        <authorList>
            <consortium name="US DOE Joint Genome Institute"/>
            <person name="Lucas S."/>
            <person name="Han J."/>
            <person name="Lapidus A."/>
            <person name="Cheng J.-F."/>
            <person name="Goodwin L."/>
            <person name="Pitluck S."/>
            <person name="Peters L."/>
            <person name="Ovchinnikova G."/>
            <person name="Zhang X."/>
            <person name="Detter J.C."/>
            <person name="Han C."/>
            <person name="Tapia R."/>
            <person name="Land M."/>
            <person name="Hauser L."/>
            <person name="Kyrpides N."/>
            <person name="Ivanova N."/>
            <person name="Pagani I."/>
            <person name="Vogl K."/>
            <person name="Liu Z."/>
            <person name="Overmann J."/>
            <person name="Frigaard N.-U."/>
            <person name="Bryant D."/>
            <person name="Woyke T."/>
        </authorList>
    </citation>
    <scope>NUCLEOTIDE SEQUENCE [LARGE SCALE GENOMIC DNA]</scope>
    <source>
        <strain evidence="2 3">970</strain>
    </source>
</reference>
<accession>H8Z7G1</accession>
<proteinExistence type="predicted"/>
<evidence type="ECO:0000313" key="2">
    <source>
        <dbReference type="EMBL" id="EIC20891.1"/>
    </source>
</evidence>
<feature type="region of interest" description="Disordered" evidence="1">
    <location>
        <begin position="1"/>
        <end position="41"/>
    </location>
</feature>
<dbReference type="eggNOG" id="ENOG502ZW4H">
    <property type="taxonomic scope" value="Bacteria"/>
</dbReference>
<evidence type="ECO:0000256" key="1">
    <source>
        <dbReference type="SAM" id="MobiDB-lite"/>
    </source>
</evidence>
<sequence>MPHMKRSASPDPTLVDHENNSGAEPPKVTPVPRPSAQSMHESVAVWDGCGSCGAEPYWIEIGSQKGLSNGRGNVHGG</sequence>
<organism evidence="2 3">
    <name type="scientific">Thiorhodovibrio frisius</name>
    <dbReference type="NCBI Taxonomy" id="631362"/>
    <lineage>
        <taxon>Bacteria</taxon>
        <taxon>Pseudomonadati</taxon>
        <taxon>Pseudomonadota</taxon>
        <taxon>Gammaproteobacteria</taxon>
        <taxon>Chromatiales</taxon>
        <taxon>Chromatiaceae</taxon>
        <taxon>Thiorhodovibrio</taxon>
    </lineage>
</organism>
<keyword evidence="3" id="KW-1185">Reference proteome</keyword>
<name>H8Z7G1_9GAMM</name>
<dbReference type="Proteomes" id="UP000002964">
    <property type="component" value="Unassembled WGS sequence"/>
</dbReference>
<dbReference type="EMBL" id="JH603170">
    <property type="protein sequence ID" value="EIC20891.1"/>
    <property type="molecule type" value="Genomic_DNA"/>
</dbReference>
<evidence type="ECO:0000313" key="3">
    <source>
        <dbReference type="Proteomes" id="UP000002964"/>
    </source>
</evidence>
<dbReference type="AlphaFoldDB" id="H8Z7G1"/>
<gene>
    <name evidence="2" type="ORF">Thi970DRAFT_04561</name>
</gene>